<dbReference type="EMBL" id="CAWUPB010001173">
    <property type="protein sequence ID" value="CAK7348169.1"/>
    <property type="molecule type" value="Genomic_DNA"/>
</dbReference>
<reference evidence="1 2" key="1">
    <citation type="submission" date="2024-01" db="EMBL/GenBank/DDBJ databases">
        <authorList>
            <person name="Waweru B."/>
        </authorList>
    </citation>
    <scope>NUCLEOTIDE SEQUENCE [LARGE SCALE GENOMIC DNA]</scope>
</reference>
<dbReference type="InterPro" id="IPR008480">
    <property type="entry name" value="DUF761_pln"/>
</dbReference>
<dbReference type="Proteomes" id="UP001314170">
    <property type="component" value="Unassembled WGS sequence"/>
</dbReference>
<comment type="caution">
    <text evidence="1">The sequence shown here is derived from an EMBL/GenBank/DDBJ whole genome shotgun (WGS) entry which is preliminary data.</text>
</comment>
<evidence type="ECO:0000313" key="2">
    <source>
        <dbReference type="Proteomes" id="UP001314170"/>
    </source>
</evidence>
<name>A0AAV1SEA6_9ROSI</name>
<accession>A0AAV1SEA6</accession>
<gene>
    <name evidence="1" type="ORF">DCAF_LOCUS20862</name>
</gene>
<keyword evidence="2" id="KW-1185">Reference proteome</keyword>
<dbReference type="PANTHER" id="PTHR33450:SF12">
    <property type="entry name" value="COTTON FIBER PROTEIN"/>
    <property type="match status" value="1"/>
</dbReference>
<organism evidence="1 2">
    <name type="scientific">Dovyalis caffra</name>
    <dbReference type="NCBI Taxonomy" id="77055"/>
    <lineage>
        <taxon>Eukaryota</taxon>
        <taxon>Viridiplantae</taxon>
        <taxon>Streptophyta</taxon>
        <taxon>Embryophyta</taxon>
        <taxon>Tracheophyta</taxon>
        <taxon>Spermatophyta</taxon>
        <taxon>Magnoliopsida</taxon>
        <taxon>eudicotyledons</taxon>
        <taxon>Gunneridae</taxon>
        <taxon>Pentapetalae</taxon>
        <taxon>rosids</taxon>
        <taxon>fabids</taxon>
        <taxon>Malpighiales</taxon>
        <taxon>Salicaceae</taxon>
        <taxon>Flacourtieae</taxon>
        <taxon>Dovyalis</taxon>
    </lineage>
</organism>
<dbReference type="AlphaFoldDB" id="A0AAV1SEA6"/>
<protein>
    <submittedName>
        <fullName evidence="1">Uncharacterized protein</fullName>
    </submittedName>
</protein>
<evidence type="ECO:0000313" key="1">
    <source>
        <dbReference type="EMBL" id="CAK7348169.1"/>
    </source>
</evidence>
<proteinExistence type="predicted"/>
<dbReference type="Pfam" id="PF05553">
    <property type="entry name" value="DUF761"/>
    <property type="match status" value="1"/>
</dbReference>
<sequence length="258" mass="29559">MDICTNLTIQNPSITMKNKASGILKRIMSVLTSMAKAKTLALKSKTNALRTRLIVFSLLRNKKIMMSSITQKLHALMGQHDKDQEAESEYLDQSKDLVLHNHNSLSSLPNSTHTELMENVAEDDRDNIIGYDCEEARDDDERYPDLTHSLFESEDLEFEDAGGSVIDMVKNSKQEGEMFSLEDEIDHVADLFIKKFHRQMMLQKQLSMKRRYHDMLQRGPGLAMPDDQRLQRFEGQVKNLSTGQERLLKQTEKIGVGK</sequence>
<dbReference type="PANTHER" id="PTHR33450">
    <property type="entry name" value="EMB|CAB67623.1-RELATED"/>
    <property type="match status" value="1"/>
</dbReference>